<feature type="transmembrane region" description="Helical" evidence="14">
    <location>
        <begin position="191"/>
        <end position="210"/>
    </location>
</feature>
<dbReference type="RefSeq" id="XP_014668881.1">
    <property type="nucleotide sequence ID" value="XM_014813395.1"/>
</dbReference>
<evidence type="ECO:0000256" key="8">
    <source>
        <dbReference type="ARBA" id="ARBA00022989"/>
    </source>
</evidence>
<feature type="transmembrane region" description="Helical" evidence="14">
    <location>
        <begin position="159"/>
        <end position="179"/>
    </location>
</feature>
<feature type="domain" description="Potassium channel" evidence="15">
    <location>
        <begin position="74"/>
        <end position="132"/>
    </location>
</feature>
<proteinExistence type="inferred from homology"/>
<keyword evidence="4 12" id="KW-0633">Potassium transport</keyword>
<reference evidence="17" key="1">
    <citation type="submission" date="2025-08" db="UniProtKB">
        <authorList>
            <consortium name="RefSeq"/>
        </authorList>
    </citation>
    <scope>IDENTIFICATION</scope>
</reference>
<comment type="similarity">
    <text evidence="2 13">Belongs to the two pore domain potassium channel (TC 1.A.1.8) family.</text>
</comment>
<accession>A0ABM1E9L0</accession>
<evidence type="ECO:0000313" key="17">
    <source>
        <dbReference type="RefSeq" id="XP_014668881.1"/>
    </source>
</evidence>
<dbReference type="InterPro" id="IPR003092">
    <property type="entry name" value="2pore_dom_K_chnl_TASK"/>
</dbReference>
<evidence type="ECO:0000256" key="13">
    <source>
        <dbReference type="RuleBase" id="RU003857"/>
    </source>
</evidence>
<feature type="domain" description="Potassium channel" evidence="15">
    <location>
        <begin position="172"/>
        <end position="245"/>
    </location>
</feature>
<keyword evidence="6 12" id="KW-0631">Potassium channel</keyword>
<dbReference type="PANTHER" id="PTHR11003">
    <property type="entry name" value="POTASSIUM CHANNEL, SUBFAMILY K"/>
    <property type="match status" value="1"/>
</dbReference>
<dbReference type="PRINTS" id="PR01333">
    <property type="entry name" value="2POREKCHANEL"/>
</dbReference>
<evidence type="ECO:0000256" key="7">
    <source>
        <dbReference type="ARBA" id="ARBA00022958"/>
    </source>
</evidence>
<gene>
    <name evidence="17" type="primary">LOC106810117</name>
</gene>
<keyword evidence="5 13" id="KW-0812">Transmembrane</keyword>
<sequence length="347" mass="38763">MKRKTVRTLSLIVCTFTYLLVGAAVFDALESDKEMETRQLLKSLESRLMEKYNVSEEDYRRLSHAITFRIPHKAGRQWKFAGAFFFAATVITTIGYGQATPRTIGGKLFCMFYALAGIPLGLVMFQSVGERLNTFFAFVIRHIKKALKMKNENEVSDKTLIGVGTTLSGMVTFAGAAAFSNFEENWSYFDALYYCLITVTTIGFGDLVALQENQDLNERPEYVAFSLIFIIVGLIVAGACINLVVLKFFTLNMENLEDKSEEPSPFALDGDIVVTANGPIDTVDDAQQPDNLSVCSCSCYGEGGLFRSGKRPPQKYSRTNKENMYNCTEDVDAFMKCELLNQKRASI</sequence>
<organism evidence="16 17">
    <name type="scientific">Priapulus caudatus</name>
    <name type="common">Priapulid worm</name>
    <dbReference type="NCBI Taxonomy" id="37621"/>
    <lineage>
        <taxon>Eukaryota</taxon>
        <taxon>Metazoa</taxon>
        <taxon>Ecdysozoa</taxon>
        <taxon>Scalidophora</taxon>
        <taxon>Priapulida</taxon>
        <taxon>Priapulimorpha</taxon>
        <taxon>Priapulimorphida</taxon>
        <taxon>Priapulidae</taxon>
        <taxon>Priapulus</taxon>
    </lineage>
</organism>
<name>A0ABM1E9L0_PRICU</name>
<evidence type="ECO:0000256" key="9">
    <source>
        <dbReference type="ARBA" id="ARBA00023065"/>
    </source>
</evidence>
<keyword evidence="8 14" id="KW-1133">Transmembrane helix</keyword>
<keyword evidence="7 12" id="KW-0630">Potassium</keyword>
<keyword evidence="3 12" id="KW-0813">Transport</keyword>
<dbReference type="Pfam" id="PF07885">
    <property type="entry name" value="Ion_trans_2"/>
    <property type="match status" value="2"/>
</dbReference>
<keyword evidence="16" id="KW-1185">Reference proteome</keyword>
<dbReference type="Proteomes" id="UP000695022">
    <property type="component" value="Unplaced"/>
</dbReference>
<evidence type="ECO:0000256" key="11">
    <source>
        <dbReference type="ARBA" id="ARBA00023303"/>
    </source>
</evidence>
<evidence type="ECO:0000256" key="4">
    <source>
        <dbReference type="ARBA" id="ARBA00022538"/>
    </source>
</evidence>
<evidence type="ECO:0000256" key="12">
    <source>
        <dbReference type="PIRNR" id="PIRNR038061"/>
    </source>
</evidence>
<feature type="transmembrane region" description="Helical" evidence="14">
    <location>
        <begin position="222"/>
        <end position="246"/>
    </location>
</feature>
<keyword evidence="9 12" id="KW-0406">Ion transport</keyword>
<dbReference type="PANTHER" id="PTHR11003:SF291">
    <property type="entry name" value="IP11374P"/>
    <property type="match status" value="1"/>
</dbReference>
<dbReference type="InterPro" id="IPR003280">
    <property type="entry name" value="2pore_dom_K_chnl"/>
</dbReference>
<evidence type="ECO:0000256" key="2">
    <source>
        <dbReference type="ARBA" id="ARBA00006666"/>
    </source>
</evidence>
<keyword evidence="11 13" id="KW-0407">Ion channel</keyword>
<evidence type="ECO:0000256" key="3">
    <source>
        <dbReference type="ARBA" id="ARBA00022448"/>
    </source>
</evidence>
<evidence type="ECO:0000256" key="14">
    <source>
        <dbReference type="SAM" id="Phobius"/>
    </source>
</evidence>
<evidence type="ECO:0000256" key="5">
    <source>
        <dbReference type="ARBA" id="ARBA00022692"/>
    </source>
</evidence>
<evidence type="ECO:0000259" key="15">
    <source>
        <dbReference type="Pfam" id="PF07885"/>
    </source>
</evidence>
<dbReference type="GeneID" id="106810117"/>
<dbReference type="Gene3D" id="1.10.287.70">
    <property type="match status" value="1"/>
</dbReference>
<evidence type="ECO:0000313" key="16">
    <source>
        <dbReference type="Proteomes" id="UP000695022"/>
    </source>
</evidence>
<dbReference type="PIRSF" id="PIRSF038061">
    <property type="entry name" value="K_channel_subfamily_K_type"/>
    <property type="match status" value="1"/>
</dbReference>
<protein>
    <submittedName>
        <fullName evidence="17">Two pore potassium channel protein sup-9-like</fullName>
    </submittedName>
</protein>
<dbReference type="PRINTS" id="PR01095">
    <property type="entry name" value="TASKCHANNEL"/>
</dbReference>
<evidence type="ECO:0000256" key="1">
    <source>
        <dbReference type="ARBA" id="ARBA00004141"/>
    </source>
</evidence>
<keyword evidence="10 12" id="KW-0472">Membrane</keyword>
<feature type="transmembrane region" description="Helical" evidence="14">
    <location>
        <begin position="78"/>
        <end position="96"/>
    </location>
</feature>
<evidence type="ECO:0000256" key="10">
    <source>
        <dbReference type="ARBA" id="ARBA00023136"/>
    </source>
</evidence>
<evidence type="ECO:0000256" key="6">
    <source>
        <dbReference type="ARBA" id="ARBA00022826"/>
    </source>
</evidence>
<dbReference type="InterPro" id="IPR013099">
    <property type="entry name" value="K_chnl_dom"/>
</dbReference>
<feature type="transmembrane region" description="Helical" evidence="14">
    <location>
        <begin position="108"/>
        <end position="128"/>
    </location>
</feature>
<dbReference type="SUPFAM" id="SSF81324">
    <property type="entry name" value="Voltage-gated potassium channels"/>
    <property type="match status" value="2"/>
</dbReference>
<comment type="subcellular location">
    <subcellularLocation>
        <location evidence="1">Membrane</location>
        <topology evidence="1">Multi-pass membrane protein</topology>
    </subcellularLocation>
</comment>